<reference evidence="1" key="1">
    <citation type="submission" date="2020-10" db="EMBL/GenBank/DDBJ databases">
        <authorList>
            <person name="Palmer J.M."/>
        </authorList>
    </citation>
    <scope>NUCLEOTIDE SEQUENCE</scope>
    <source>
        <strain evidence="1">UCD 2041</strain>
    </source>
</reference>
<dbReference type="KEGG" id="bbrx:BRETT_001823"/>
<evidence type="ECO:0000313" key="1">
    <source>
        <dbReference type="EMBL" id="QOU18755.1"/>
    </source>
</evidence>
<proteinExistence type="predicted"/>
<name>A0A871R3H6_DEKBR</name>
<reference evidence="1" key="2">
    <citation type="journal article" name="BMC Genomics">
        <title>New genome assemblies reveal patterns of domestication and adaptation across Brettanomyces (Dekkera) species.</title>
        <authorList>
            <person name="Roach M.J."/>
            <person name="Borneman A.R."/>
        </authorList>
    </citation>
    <scope>NUCLEOTIDE SEQUENCE</scope>
    <source>
        <strain evidence="1">UCD 2041</strain>
    </source>
</reference>
<gene>
    <name evidence="1" type="ORF">BRETT_001823</name>
</gene>
<sequence length="242" mass="28125">MSSRVQASVYKNFIVYSRSPIVSLYGPQGLDSQVLCRDFSKRDRRLVLYRNFVRLLRFVKRPKFLRGEYFDYLKFRFIDDYNYRRNKLLGIDSSLDERELMSRAVNTLNFVNNAFCAPKSAPELNENFELRGRVGRSQEYLVLDSIMQYEASKLGSRVVEGLKIGVKSLKDANEYRITCKNLNIGKPVPQIQGEKWYSYIGMLQEMPSSISSKKIAAFDFAKSILTFEKNLVLLNEDCKLLL</sequence>
<accession>A0A871R3H6</accession>
<dbReference type="Proteomes" id="UP000663131">
    <property type="component" value="Chromosome 4"/>
</dbReference>
<dbReference type="RefSeq" id="XP_041135248.1">
    <property type="nucleotide sequence ID" value="XM_041280365.1"/>
</dbReference>
<dbReference type="GeneID" id="64573747"/>
<evidence type="ECO:0000313" key="2">
    <source>
        <dbReference type="Proteomes" id="UP000663131"/>
    </source>
</evidence>
<dbReference type="AlphaFoldDB" id="A0A871R3H6"/>
<evidence type="ECO:0008006" key="3">
    <source>
        <dbReference type="Google" id="ProtNLM"/>
    </source>
</evidence>
<protein>
    <recommendedName>
        <fullName evidence="3">Increased recombination centers protein 19</fullName>
    </recommendedName>
</protein>
<dbReference type="OrthoDB" id="3991133at2759"/>
<organism evidence="1 2">
    <name type="scientific">Dekkera bruxellensis</name>
    <name type="common">Brettanomyces custersii</name>
    <dbReference type="NCBI Taxonomy" id="5007"/>
    <lineage>
        <taxon>Eukaryota</taxon>
        <taxon>Fungi</taxon>
        <taxon>Dikarya</taxon>
        <taxon>Ascomycota</taxon>
        <taxon>Saccharomycotina</taxon>
        <taxon>Pichiomycetes</taxon>
        <taxon>Pichiales</taxon>
        <taxon>Pichiaceae</taxon>
        <taxon>Brettanomyces</taxon>
    </lineage>
</organism>
<dbReference type="EMBL" id="CP063132">
    <property type="protein sequence ID" value="QOU18755.1"/>
    <property type="molecule type" value="Genomic_DNA"/>
</dbReference>